<evidence type="ECO:0000259" key="8">
    <source>
        <dbReference type="PROSITE" id="PS50850"/>
    </source>
</evidence>
<comment type="caution">
    <text evidence="9">The sequence shown here is derived from an EMBL/GenBank/DDBJ whole genome shotgun (WGS) entry which is preliminary data.</text>
</comment>
<dbReference type="OrthoDB" id="212436at2"/>
<proteinExistence type="predicted"/>
<dbReference type="EMBL" id="BJCC01000015">
    <property type="protein sequence ID" value="GCF94184.1"/>
    <property type="molecule type" value="Genomic_DNA"/>
</dbReference>
<keyword evidence="10" id="KW-1185">Reference proteome</keyword>
<dbReference type="InterPro" id="IPR020846">
    <property type="entry name" value="MFS_dom"/>
</dbReference>
<feature type="transmembrane region" description="Helical" evidence="7">
    <location>
        <begin position="311"/>
        <end position="336"/>
    </location>
</feature>
<dbReference type="RefSeq" id="WP_146622620.1">
    <property type="nucleotide sequence ID" value="NZ_BJCC01000015.1"/>
</dbReference>
<evidence type="ECO:0000256" key="4">
    <source>
        <dbReference type="ARBA" id="ARBA00022692"/>
    </source>
</evidence>
<keyword evidence="4 7" id="KW-0812">Transmembrane</keyword>
<dbReference type="PANTHER" id="PTHR43266">
    <property type="entry name" value="MACROLIDE-EFFLUX PROTEIN"/>
    <property type="match status" value="1"/>
</dbReference>
<sequence>MKKNRINIVYLIVGQLISVCGISILRFALSLYVLDTTGRADVFAVILAVSSIAVLFAPIGGAMADRFDRKVLMVMMDAANAVLALLLFLVVGMTESIFAIGLLLFLLSFVSSFDTPVVGASIPLLVEPQELEKINGLSNAILQLSRIAAPIIGGVLYGIFGAKLLIGSSIFFFVVAALIESLLNIPYEKHQQTGRVIQLLVADLKAGFADLKESRALFRVVLIVAAIDFSLGAFVVVGLPVIFRMGLQVDDTLYGIGMASFSLASILGAVFASRLTRNVRFDNFYRIFTITGLLLLFMGILVNLLRSDAGFWVVVGITFIIGVMVSAISVYLISLLQRVTPNENLGKMMATMTAVSQSAVPLGQFLIGALFKKSGTSMLLPIMAVGGFIALISFLCFVWFKQTKETDIYVVKRAG</sequence>
<evidence type="ECO:0000256" key="1">
    <source>
        <dbReference type="ARBA" id="ARBA00004651"/>
    </source>
</evidence>
<dbReference type="Proteomes" id="UP000290567">
    <property type="component" value="Unassembled WGS sequence"/>
</dbReference>
<feature type="transmembrane region" description="Helical" evidence="7">
    <location>
        <begin position="377"/>
        <end position="400"/>
    </location>
</feature>
<organism evidence="9 10">
    <name type="scientific">Enterococcus florum</name>
    <dbReference type="NCBI Taxonomy" id="2480627"/>
    <lineage>
        <taxon>Bacteria</taxon>
        <taxon>Bacillati</taxon>
        <taxon>Bacillota</taxon>
        <taxon>Bacilli</taxon>
        <taxon>Lactobacillales</taxon>
        <taxon>Enterococcaceae</taxon>
        <taxon>Enterococcus</taxon>
    </lineage>
</organism>
<feature type="transmembrane region" description="Helical" evidence="7">
    <location>
        <begin position="7"/>
        <end position="34"/>
    </location>
</feature>
<dbReference type="AlphaFoldDB" id="A0A4P5PCF7"/>
<dbReference type="PANTHER" id="PTHR43266:SF9">
    <property type="entry name" value="PERMEASE, MAJOR FACILITATOR SUPERFAMILY-RELATED"/>
    <property type="match status" value="1"/>
</dbReference>
<dbReference type="InterPro" id="IPR011701">
    <property type="entry name" value="MFS"/>
</dbReference>
<feature type="transmembrane region" description="Helical" evidence="7">
    <location>
        <begin position="40"/>
        <end position="59"/>
    </location>
</feature>
<accession>A0A4P5PCF7</accession>
<feature type="transmembrane region" description="Helical" evidence="7">
    <location>
        <begin position="166"/>
        <end position="185"/>
    </location>
</feature>
<keyword evidence="2" id="KW-0813">Transport</keyword>
<reference evidence="10" key="1">
    <citation type="submission" date="2019-02" db="EMBL/GenBank/DDBJ databases">
        <title>Draft genome sequence of Enterococcus sp. Gos25-1.</title>
        <authorList>
            <person name="Tanaka N."/>
            <person name="Shiwa Y."/>
            <person name="Fujita N."/>
        </authorList>
    </citation>
    <scope>NUCLEOTIDE SEQUENCE [LARGE SCALE GENOMIC DNA]</scope>
    <source>
        <strain evidence="10">Gos25-1</strain>
    </source>
</reference>
<keyword evidence="3" id="KW-1003">Cell membrane</keyword>
<evidence type="ECO:0000256" key="5">
    <source>
        <dbReference type="ARBA" id="ARBA00022989"/>
    </source>
</evidence>
<feature type="transmembrane region" description="Helical" evidence="7">
    <location>
        <begin position="253"/>
        <end position="272"/>
    </location>
</feature>
<feature type="transmembrane region" description="Helical" evidence="7">
    <location>
        <begin position="348"/>
        <end position="371"/>
    </location>
</feature>
<gene>
    <name evidence="9" type="ORF">NRIC_20750</name>
</gene>
<dbReference type="GO" id="GO:0022857">
    <property type="term" value="F:transmembrane transporter activity"/>
    <property type="evidence" value="ECO:0007669"/>
    <property type="project" value="InterPro"/>
</dbReference>
<feature type="transmembrane region" description="Helical" evidence="7">
    <location>
        <begin position="220"/>
        <end position="247"/>
    </location>
</feature>
<feature type="domain" description="Major facilitator superfamily (MFS) profile" evidence="8">
    <location>
        <begin position="7"/>
        <end position="404"/>
    </location>
</feature>
<evidence type="ECO:0000256" key="2">
    <source>
        <dbReference type="ARBA" id="ARBA00022448"/>
    </source>
</evidence>
<dbReference type="PROSITE" id="PS50850">
    <property type="entry name" value="MFS"/>
    <property type="match status" value="1"/>
</dbReference>
<keyword evidence="6 7" id="KW-0472">Membrane</keyword>
<name>A0A4P5PCF7_9ENTE</name>
<dbReference type="CDD" id="cd06173">
    <property type="entry name" value="MFS_MefA_like"/>
    <property type="match status" value="1"/>
</dbReference>
<evidence type="ECO:0000313" key="9">
    <source>
        <dbReference type="EMBL" id="GCF94184.1"/>
    </source>
</evidence>
<dbReference type="SUPFAM" id="SSF103473">
    <property type="entry name" value="MFS general substrate transporter"/>
    <property type="match status" value="1"/>
</dbReference>
<evidence type="ECO:0000256" key="7">
    <source>
        <dbReference type="SAM" id="Phobius"/>
    </source>
</evidence>
<comment type="subcellular location">
    <subcellularLocation>
        <location evidence="1">Cell membrane</location>
        <topology evidence="1">Multi-pass membrane protein</topology>
    </subcellularLocation>
</comment>
<protein>
    <submittedName>
        <fullName evidence="9">MFS transporter</fullName>
    </submittedName>
</protein>
<keyword evidence="5 7" id="KW-1133">Transmembrane helix</keyword>
<dbReference type="GO" id="GO:0005886">
    <property type="term" value="C:plasma membrane"/>
    <property type="evidence" value="ECO:0007669"/>
    <property type="project" value="UniProtKB-SubCell"/>
</dbReference>
<dbReference type="Gene3D" id="1.20.1250.20">
    <property type="entry name" value="MFS general substrate transporter like domains"/>
    <property type="match status" value="1"/>
</dbReference>
<feature type="transmembrane region" description="Helical" evidence="7">
    <location>
        <begin position="284"/>
        <end position="305"/>
    </location>
</feature>
<evidence type="ECO:0000256" key="3">
    <source>
        <dbReference type="ARBA" id="ARBA00022475"/>
    </source>
</evidence>
<dbReference type="Pfam" id="PF07690">
    <property type="entry name" value="MFS_1"/>
    <property type="match status" value="1"/>
</dbReference>
<evidence type="ECO:0000313" key="10">
    <source>
        <dbReference type="Proteomes" id="UP000290567"/>
    </source>
</evidence>
<evidence type="ECO:0000256" key="6">
    <source>
        <dbReference type="ARBA" id="ARBA00023136"/>
    </source>
</evidence>
<dbReference type="InterPro" id="IPR036259">
    <property type="entry name" value="MFS_trans_sf"/>
</dbReference>